<evidence type="ECO:0000313" key="1">
    <source>
        <dbReference type="EMBL" id="MET3869263.1"/>
    </source>
</evidence>
<gene>
    <name evidence="1" type="ORF">ABIC20_006572</name>
</gene>
<evidence type="ECO:0008006" key="3">
    <source>
        <dbReference type="Google" id="ProtNLM"/>
    </source>
</evidence>
<protein>
    <recommendedName>
        <fullName evidence="3">Glycosyl transferase family 1</fullName>
    </recommendedName>
</protein>
<comment type="caution">
    <text evidence="1">The sequence shown here is derived from an EMBL/GenBank/DDBJ whole genome shotgun (WGS) entry which is preliminary data.</text>
</comment>
<dbReference type="RefSeq" id="WP_209650220.1">
    <property type="nucleotide sequence ID" value="NZ_JBEPNV010000001.1"/>
</dbReference>
<sequence>MSKAILFRSDPGDGLSKSNAVYRNIQSALERLARAEGRDIQSGYDPFPLATPRKGTTYTSSHSIVALGMTAHRHFLDVVSTSVFYLNPSRAPLSEDPAVAQMVGCVGSDQASTRISFLGPRARKASVFLSRNRAACYELPPVDLVGPAPADRSRLTMINHASDDRLARSVLYRFLECTDFAIDVFGLTGPAHNRVRYLGDDEISEQASSVHIHIGVPCRSDERIRIVDSWQSRVPVLCFDGRDDDCLQTILQDVRDNHNVMLCRSYNQACDFIALLLSTPNLYRQLVAHGRASAAPAARTWDDLARDLAA</sequence>
<evidence type="ECO:0000313" key="2">
    <source>
        <dbReference type="Proteomes" id="UP001549119"/>
    </source>
</evidence>
<name>A0ABV2NRX7_9HYPH</name>
<organism evidence="1 2">
    <name type="scientific">Methylobacterium radiotolerans</name>
    <dbReference type="NCBI Taxonomy" id="31998"/>
    <lineage>
        <taxon>Bacteria</taxon>
        <taxon>Pseudomonadati</taxon>
        <taxon>Pseudomonadota</taxon>
        <taxon>Alphaproteobacteria</taxon>
        <taxon>Hyphomicrobiales</taxon>
        <taxon>Methylobacteriaceae</taxon>
        <taxon>Methylobacterium</taxon>
    </lineage>
</organism>
<reference evidence="1 2" key="1">
    <citation type="submission" date="2024-06" db="EMBL/GenBank/DDBJ databases">
        <title>Genomics of switchgrass bacterial isolates.</title>
        <authorList>
            <person name="Shade A."/>
        </authorList>
    </citation>
    <scope>NUCLEOTIDE SEQUENCE [LARGE SCALE GENOMIC DNA]</scope>
    <source>
        <strain evidence="1 2">PvP084</strain>
    </source>
</reference>
<dbReference type="EMBL" id="JBEPNW010000002">
    <property type="protein sequence ID" value="MET3869263.1"/>
    <property type="molecule type" value="Genomic_DNA"/>
</dbReference>
<dbReference type="Proteomes" id="UP001549119">
    <property type="component" value="Unassembled WGS sequence"/>
</dbReference>
<accession>A0ABV2NRX7</accession>
<proteinExistence type="predicted"/>
<keyword evidence="2" id="KW-1185">Reference proteome</keyword>